<name>A0ABW2UGH9_9RHOB</name>
<dbReference type="EMBL" id="JBHTFQ010000003">
    <property type="protein sequence ID" value="MFC7703782.1"/>
    <property type="molecule type" value="Genomic_DNA"/>
</dbReference>
<dbReference type="RefSeq" id="WP_377400788.1">
    <property type="nucleotide sequence ID" value="NZ_JBHTFQ010000003.1"/>
</dbReference>
<comment type="caution">
    <text evidence="1">The sequence shown here is derived from an EMBL/GenBank/DDBJ whole genome shotgun (WGS) entry which is preliminary data.</text>
</comment>
<reference evidence="2" key="1">
    <citation type="journal article" date="2019" name="Int. J. Syst. Evol. Microbiol.">
        <title>The Global Catalogue of Microorganisms (GCM) 10K type strain sequencing project: providing services to taxonomists for standard genome sequencing and annotation.</title>
        <authorList>
            <consortium name="The Broad Institute Genomics Platform"/>
            <consortium name="The Broad Institute Genome Sequencing Center for Infectious Disease"/>
            <person name="Wu L."/>
            <person name="Ma J."/>
        </authorList>
    </citation>
    <scope>NUCLEOTIDE SEQUENCE [LARGE SCALE GENOMIC DNA]</scope>
    <source>
        <strain evidence="2">CGMCC 1.12750</strain>
    </source>
</reference>
<keyword evidence="2" id="KW-1185">Reference proteome</keyword>
<accession>A0ABW2UGH9</accession>
<organism evidence="1 2">
    <name type="scientific">Plastorhodobacter daqingensis</name>
    <dbReference type="NCBI Taxonomy" id="1387281"/>
    <lineage>
        <taxon>Bacteria</taxon>
        <taxon>Pseudomonadati</taxon>
        <taxon>Pseudomonadota</taxon>
        <taxon>Alphaproteobacteria</taxon>
        <taxon>Rhodobacterales</taxon>
        <taxon>Paracoccaceae</taxon>
        <taxon>Plastorhodobacter</taxon>
    </lineage>
</organism>
<evidence type="ECO:0000313" key="1">
    <source>
        <dbReference type="EMBL" id="MFC7703782.1"/>
    </source>
</evidence>
<dbReference type="PROSITE" id="PS51257">
    <property type="entry name" value="PROKAR_LIPOPROTEIN"/>
    <property type="match status" value="1"/>
</dbReference>
<evidence type="ECO:0000313" key="2">
    <source>
        <dbReference type="Proteomes" id="UP001596516"/>
    </source>
</evidence>
<dbReference type="Proteomes" id="UP001596516">
    <property type="component" value="Unassembled WGS sequence"/>
</dbReference>
<proteinExistence type="predicted"/>
<protein>
    <submittedName>
        <fullName evidence="1">Uncharacterized protein</fullName>
    </submittedName>
</protein>
<gene>
    <name evidence="1" type="ORF">ACFQXB_06210</name>
</gene>
<sequence length="344" mass="38533">MTNFVFRPWGRPLWVCEKYGQANWTVLACLGTEKRSVVSASQLAHFATKVILVKVEDPRLGTPEFLDSQASAFGRNRDYYDREAPLAAHYESADLKASIDRIEDVCGSAAESGSVILDITSFPKRWFFPMLRLLVSDDRVQNLQVVYTRGTSHAKVLAESPETLRVLPTFATMDARDSHDVAFVGVGFHLHSMLTMFGNDRARAMHLLFPFPPGPPGIQRNWKFVQQVERVVQRDATLLDGADPINFLHLDSIDVSLAFDAMRMASNGGRKTSMMAPYGPKPFSVAMCLFAIAAERARLDDIPVYYSQPKKYAVDYTADAASRLGALDTWSYAIKRAGRFLYEM</sequence>